<evidence type="ECO:0000256" key="9">
    <source>
        <dbReference type="PIRNR" id="PIRNR017215"/>
    </source>
</evidence>
<sequence length="246" mass="28120">MRKRGAGVSQIKKQLQANDQYREIRNTFADQQMEQMKSQLQVFKSNLIEFSRKYRKSIRKDPVLRQHFQTMCSTIGVDPLASNKGFWAELLGVGDFYYELGIQIIGVCLSTRGRNGGLVELGELKRQLIKMRSGGNSTQEISDDDITRSIKTLKPLGNGFEILQIGDRKMVRSVPRELNKDQTEILILAQERGYVTKELLSAKFGWGNERINDAIDTLLVDGLCWIDEQAHPLEYWVPSFFKGVDD</sequence>
<dbReference type="OrthoDB" id="283883at2759"/>
<comment type="caution">
    <text evidence="10">The sequence shown here is derived from an EMBL/GenBank/DDBJ whole genome shotgun (WGS) entry which is preliminary data.</text>
</comment>
<accession>A0A2Z6RX20</accession>
<dbReference type="PANTHER" id="PTHR12806">
    <property type="entry name" value="EAP30 SUBUNIT OF ELL COMPLEX"/>
    <property type="match status" value="1"/>
</dbReference>
<evidence type="ECO:0000313" key="11">
    <source>
        <dbReference type="EMBL" id="GES86625.1"/>
    </source>
</evidence>
<evidence type="ECO:0000256" key="8">
    <source>
        <dbReference type="ARBA" id="ARBA00023136"/>
    </source>
</evidence>
<evidence type="ECO:0000256" key="3">
    <source>
        <dbReference type="ARBA" id="ARBA00009834"/>
    </source>
</evidence>
<keyword evidence="6" id="KW-0967">Endosome</keyword>
<dbReference type="InterPro" id="IPR016689">
    <property type="entry name" value="ESCRT-2_cplx_Snf8"/>
</dbReference>
<dbReference type="Proteomes" id="UP000247702">
    <property type="component" value="Unassembled WGS sequence"/>
</dbReference>
<evidence type="ECO:0000256" key="2">
    <source>
        <dbReference type="ARBA" id="ARBA00004496"/>
    </source>
</evidence>
<dbReference type="AlphaFoldDB" id="A0A2Z6RX20"/>
<dbReference type="FunFam" id="1.10.10.10:FF:000085">
    <property type="entry name" value="Vacuolar-sorting protein SNF8"/>
    <property type="match status" value="1"/>
</dbReference>
<comment type="subunit">
    <text evidence="9">Component of the endosomal sorting complex required for transport II (ESCRT-II).</text>
</comment>
<evidence type="ECO:0000313" key="12">
    <source>
        <dbReference type="Proteomes" id="UP000247702"/>
    </source>
</evidence>
<evidence type="ECO:0000256" key="7">
    <source>
        <dbReference type="ARBA" id="ARBA00022927"/>
    </source>
</evidence>
<comment type="function">
    <text evidence="9">Component of the endosomal sorting complex required for transport II (ESCRT-II), which is required for multivesicular body (MVB) formation and sorting of endosomal cargo proteins into MVBs.</text>
</comment>
<keyword evidence="12" id="KW-1185">Reference proteome</keyword>
<name>A0A2Z6RX20_9GLOM</name>
<dbReference type="Pfam" id="PF04157">
    <property type="entry name" value="EAP30"/>
    <property type="match status" value="1"/>
</dbReference>
<comment type="similarity">
    <text evidence="3 9">Belongs to the SNF8 family.</text>
</comment>
<proteinExistence type="inferred from homology"/>
<keyword evidence="5" id="KW-0963">Cytoplasm</keyword>
<dbReference type="InterPro" id="IPR036388">
    <property type="entry name" value="WH-like_DNA-bd_sf"/>
</dbReference>
<dbReference type="FunFam" id="1.10.10.10:FF:000397">
    <property type="entry name" value="Vacuolar-sorting protein SNF8"/>
    <property type="match status" value="1"/>
</dbReference>
<keyword evidence="4 9" id="KW-0813">Transport</keyword>
<organism evidence="10 12">
    <name type="scientific">Rhizophagus clarus</name>
    <dbReference type="NCBI Taxonomy" id="94130"/>
    <lineage>
        <taxon>Eukaryota</taxon>
        <taxon>Fungi</taxon>
        <taxon>Fungi incertae sedis</taxon>
        <taxon>Mucoromycota</taxon>
        <taxon>Glomeromycotina</taxon>
        <taxon>Glomeromycetes</taxon>
        <taxon>Glomerales</taxon>
        <taxon>Glomeraceae</taxon>
        <taxon>Rhizophagus</taxon>
    </lineage>
</organism>
<protein>
    <recommendedName>
        <fullName evidence="9">Vacuolar-sorting protein SNF8</fullName>
    </recommendedName>
</protein>
<reference evidence="11" key="2">
    <citation type="submission" date="2019-10" db="EMBL/GenBank/DDBJ databases">
        <title>Conservation and host-specific expression of non-tandemly repeated heterogenous ribosome RNA gene in arbuscular mycorrhizal fungi.</title>
        <authorList>
            <person name="Maeda T."/>
            <person name="Kobayashi Y."/>
            <person name="Nakagawa T."/>
            <person name="Ezawa T."/>
            <person name="Yamaguchi K."/>
            <person name="Bino T."/>
            <person name="Nishimoto Y."/>
            <person name="Shigenobu S."/>
            <person name="Kawaguchi M."/>
        </authorList>
    </citation>
    <scope>NUCLEOTIDE SEQUENCE</scope>
    <source>
        <strain evidence="11">HR1</strain>
    </source>
</reference>
<dbReference type="EMBL" id="BLAL01000162">
    <property type="protein sequence ID" value="GES86625.1"/>
    <property type="molecule type" value="Genomic_DNA"/>
</dbReference>
<evidence type="ECO:0000313" key="10">
    <source>
        <dbReference type="EMBL" id="GBC07638.1"/>
    </source>
</evidence>
<reference evidence="10 12" key="1">
    <citation type="submission" date="2017-11" db="EMBL/GenBank/DDBJ databases">
        <title>The genome of Rhizophagus clarus HR1 reveals common genetic basis of auxotrophy among arbuscular mycorrhizal fungi.</title>
        <authorList>
            <person name="Kobayashi Y."/>
        </authorList>
    </citation>
    <scope>NUCLEOTIDE SEQUENCE [LARGE SCALE GENOMIC DNA]</scope>
    <source>
        <strain evidence="10 12">HR1</strain>
    </source>
</reference>
<dbReference type="EMBL" id="BEXD01004159">
    <property type="protein sequence ID" value="GBC07638.1"/>
    <property type="molecule type" value="Genomic_DNA"/>
</dbReference>
<dbReference type="PIRSF" id="PIRSF017215">
    <property type="entry name" value="ESCRT2_Vps22"/>
    <property type="match status" value="1"/>
</dbReference>
<evidence type="ECO:0000256" key="1">
    <source>
        <dbReference type="ARBA" id="ARBA00004481"/>
    </source>
</evidence>
<comment type="subcellular location">
    <subcellularLocation>
        <location evidence="2">Cytoplasm</location>
    </subcellularLocation>
    <subcellularLocation>
        <location evidence="1">Endosome membrane</location>
        <topology evidence="1">Peripheral membrane protein</topology>
    </subcellularLocation>
</comment>
<dbReference type="InterPro" id="IPR040608">
    <property type="entry name" value="Snf8/Vps36"/>
</dbReference>
<dbReference type="STRING" id="94130.A0A2Z6RX20"/>
<dbReference type="GO" id="GO:0000814">
    <property type="term" value="C:ESCRT II complex"/>
    <property type="evidence" value="ECO:0007669"/>
    <property type="project" value="UniProtKB-UniRule"/>
</dbReference>
<dbReference type="SUPFAM" id="SSF46785">
    <property type="entry name" value="Winged helix' DNA-binding domain"/>
    <property type="match status" value="2"/>
</dbReference>
<dbReference type="PANTHER" id="PTHR12806:SF0">
    <property type="entry name" value="VACUOLAR-SORTING PROTEIN SNF8"/>
    <property type="match status" value="1"/>
</dbReference>
<dbReference type="InterPro" id="IPR036390">
    <property type="entry name" value="WH_DNA-bd_sf"/>
</dbReference>
<dbReference type="Proteomes" id="UP000615446">
    <property type="component" value="Unassembled WGS sequence"/>
</dbReference>
<dbReference type="GO" id="GO:0043328">
    <property type="term" value="P:protein transport to vacuole involved in ubiquitin-dependent protein catabolic process via the multivesicular body sorting pathway"/>
    <property type="evidence" value="ECO:0007669"/>
    <property type="project" value="TreeGrafter"/>
</dbReference>
<keyword evidence="7 9" id="KW-0653">Protein transport</keyword>
<dbReference type="Gene3D" id="6.10.140.180">
    <property type="match status" value="1"/>
</dbReference>
<evidence type="ECO:0000256" key="5">
    <source>
        <dbReference type="ARBA" id="ARBA00022490"/>
    </source>
</evidence>
<keyword evidence="8" id="KW-0472">Membrane</keyword>
<evidence type="ECO:0000256" key="6">
    <source>
        <dbReference type="ARBA" id="ARBA00022753"/>
    </source>
</evidence>
<dbReference type="Gene3D" id="1.10.10.10">
    <property type="entry name" value="Winged helix-like DNA-binding domain superfamily/Winged helix DNA-binding domain"/>
    <property type="match status" value="2"/>
</dbReference>
<gene>
    <name evidence="11" type="ORF">RCL2_001367800</name>
    <name evidence="10" type="ORF">RclHR1_00760008</name>
</gene>
<evidence type="ECO:0000256" key="4">
    <source>
        <dbReference type="ARBA" id="ARBA00022448"/>
    </source>
</evidence>